<dbReference type="WBParaSite" id="PSU_v2.g18300.t1">
    <property type="protein sequence ID" value="PSU_v2.g18300.t1"/>
    <property type="gene ID" value="PSU_v2.g18300"/>
</dbReference>
<keyword evidence="1" id="KW-1185">Reference proteome</keyword>
<dbReference type="Proteomes" id="UP000887577">
    <property type="component" value="Unplaced"/>
</dbReference>
<evidence type="ECO:0000313" key="1">
    <source>
        <dbReference type="Proteomes" id="UP000887577"/>
    </source>
</evidence>
<organism evidence="1 2">
    <name type="scientific">Panagrolaimus superbus</name>
    <dbReference type="NCBI Taxonomy" id="310955"/>
    <lineage>
        <taxon>Eukaryota</taxon>
        <taxon>Metazoa</taxon>
        <taxon>Ecdysozoa</taxon>
        <taxon>Nematoda</taxon>
        <taxon>Chromadorea</taxon>
        <taxon>Rhabditida</taxon>
        <taxon>Tylenchina</taxon>
        <taxon>Panagrolaimomorpha</taxon>
        <taxon>Panagrolaimoidea</taxon>
        <taxon>Panagrolaimidae</taxon>
        <taxon>Panagrolaimus</taxon>
    </lineage>
</organism>
<protein>
    <submittedName>
        <fullName evidence="2">Transcriptional regulator</fullName>
    </submittedName>
</protein>
<dbReference type="AlphaFoldDB" id="A0A914YG59"/>
<sequence length="117" mass="14566">MFDLFERFKNGRMKEEKLEAFYNLYEDYFFEENMIKAEEMLWKIYSDKECLKMDKKGFVKKNLITLYKLPKRLEQIDQFKADGDYEKVVFIYQKIANEFFVTEEYENARDFYLKMKE</sequence>
<reference evidence="2" key="1">
    <citation type="submission" date="2022-11" db="UniProtKB">
        <authorList>
            <consortium name="WormBaseParasite"/>
        </authorList>
    </citation>
    <scope>IDENTIFICATION</scope>
</reference>
<evidence type="ECO:0000313" key="2">
    <source>
        <dbReference type="WBParaSite" id="PSU_v2.g18300.t1"/>
    </source>
</evidence>
<proteinExistence type="predicted"/>
<name>A0A914YG59_9BILA</name>
<accession>A0A914YG59</accession>